<dbReference type="Proteomes" id="UP000255297">
    <property type="component" value="Unassembled WGS sequence"/>
</dbReference>
<evidence type="ECO:0000256" key="1">
    <source>
        <dbReference type="SAM" id="MobiDB-lite"/>
    </source>
</evidence>
<feature type="compositionally biased region" description="Polar residues" evidence="1">
    <location>
        <begin position="98"/>
        <end position="109"/>
    </location>
</feature>
<proteinExistence type="predicted"/>
<sequence>MNRLPLKIGLASVCMSVSLYGWTMGGPCKAIAMSCMQNGYFKGGENKGKGLVKDCVLPVAMGKKQLPNTNFSPDQLEQCKTKLAEKMKGKLQEKMQDKMQQNSDQNMQQ</sequence>
<evidence type="ECO:0000313" key="3">
    <source>
        <dbReference type="Proteomes" id="UP000255297"/>
    </source>
</evidence>
<reference evidence="2 3" key="1">
    <citation type="submission" date="2018-06" db="EMBL/GenBank/DDBJ databases">
        <authorList>
            <consortium name="Pathogen Informatics"/>
            <person name="Doyle S."/>
        </authorList>
    </citation>
    <scope>NUCLEOTIDE SEQUENCE [LARGE SCALE GENOMIC DNA]</scope>
    <source>
        <strain evidence="2 3">NCTC11532</strain>
    </source>
</reference>
<protein>
    <submittedName>
        <fullName evidence="2">Uncharacterized protein</fullName>
    </submittedName>
</protein>
<name>A0A378LQZ5_9GAMM</name>
<accession>A0A378LQZ5</accession>
<feature type="region of interest" description="Disordered" evidence="1">
    <location>
        <begin position="88"/>
        <end position="109"/>
    </location>
</feature>
<dbReference type="OrthoDB" id="5646539at2"/>
<gene>
    <name evidence="2" type="ORF">NCTC11532_01408</name>
</gene>
<organism evidence="2 3">
    <name type="scientific">Legionella wadsworthii</name>
    <dbReference type="NCBI Taxonomy" id="28088"/>
    <lineage>
        <taxon>Bacteria</taxon>
        <taxon>Pseudomonadati</taxon>
        <taxon>Pseudomonadota</taxon>
        <taxon>Gammaproteobacteria</taxon>
        <taxon>Legionellales</taxon>
        <taxon>Legionellaceae</taxon>
        <taxon>Legionella</taxon>
    </lineage>
</organism>
<evidence type="ECO:0000313" key="2">
    <source>
        <dbReference type="EMBL" id="STY29223.1"/>
    </source>
</evidence>
<dbReference type="RefSeq" id="WP_051635539.1">
    <property type="nucleotide sequence ID" value="NZ_CAAAIS010000003.1"/>
</dbReference>
<dbReference type="AlphaFoldDB" id="A0A378LQZ5"/>
<keyword evidence="3" id="KW-1185">Reference proteome</keyword>
<dbReference type="EMBL" id="UGPB01000001">
    <property type="protein sequence ID" value="STY29223.1"/>
    <property type="molecule type" value="Genomic_DNA"/>
</dbReference>
<feature type="compositionally biased region" description="Basic and acidic residues" evidence="1">
    <location>
        <begin position="88"/>
        <end position="97"/>
    </location>
</feature>